<reference evidence="2" key="1">
    <citation type="journal article" date="2022" name="Mol. Ecol. Resour.">
        <title>The genomes of chicory, endive, great burdock and yacon provide insights into Asteraceae palaeo-polyploidization history and plant inulin production.</title>
        <authorList>
            <person name="Fan W."/>
            <person name="Wang S."/>
            <person name="Wang H."/>
            <person name="Wang A."/>
            <person name="Jiang F."/>
            <person name="Liu H."/>
            <person name="Zhao H."/>
            <person name="Xu D."/>
            <person name="Zhang Y."/>
        </authorList>
    </citation>
    <scope>NUCLEOTIDE SEQUENCE [LARGE SCALE GENOMIC DNA]</scope>
    <source>
        <strain evidence="2">cv. Punajuju</strain>
    </source>
</reference>
<reference evidence="1 2" key="2">
    <citation type="journal article" date="2022" name="Mol. Ecol. Resour.">
        <title>The genomes of chicory, endive, great burdock and yacon provide insights into Asteraceae paleo-polyploidization history and plant inulin production.</title>
        <authorList>
            <person name="Fan W."/>
            <person name="Wang S."/>
            <person name="Wang H."/>
            <person name="Wang A."/>
            <person name="Jiang F."/>
            <person name="Liu H."/>
            <person name="Zhao H."/>
            <person name="Xu D."/>
            <person name="Zhang Y."/>
        </authorList>
    </citation>
    <scope>NUCLEOTIDE SEQUENCE [LARGE SCALE GENOMIC DNA]</scope>
    <source>
        <strain evidence="2">cv. Punajuju</strain>
        <tissue evidence="1">Leaves</tissue>
    </source>
</reference>
<proteinExistence type="predicted"/>
<dbReference type="Proteomes" id="UP001055811">
    <property type="component" value="Linkage Group LG03"/>
</dbReference>
<name>A0ACB9F9D0_CICIN</name>
<gene>
    <name evidence="1" type="ORF">L2E82_18348</name>
</gene>
<accession>A0ACB9F9D0</accession>
<keyword evidence="2" id="KW-1185">Reference proteome</keyword>
<evidence type="ECO:0000313" key="1">
    <source>
        <dbReference type="EMBL" id="KAI3767919.1"/>
    </source>
</evidence>
<sequence length="233" mass="25518">MAGWATSRSQRHNLVAQRLNLCCLAFLSLLLLISIASADLVSFEDHCNDKGECPSFSSDLKKDANIDGRRVKWRNRTSEQAAPIFTGYCYMDFSAGFHGSVPDQDFVWGTNRLDYFRVTALDVNGDNHLLGNASYGDGGGGGSDHGVVVGPRVEQERGDAPDGAHGGDMTPQVPVRTFDNTGSDEVDEAIIHRLNHERDDGGHGVGDGQDGGGLVVVGWWERWWVWLALWKMV</sequence>
<protein>
    <submittedName>
        <fullName evidence="1">Uncharacterized protein</fullName>
    </submittedName>
</protein>
<evidence type="ECO:0000313" key="2">
    <source>
        <dbReference type="Proteomes" id="UP001055811"/>
    </source>
</evidence>
<organism evidence="1 2">
    <name type="scientific">Cichorium intybus</name>
    <name type="common">Chicory</name>
    <dbReference type="NCBI Taxonomy" id="13427"/>
    <lineage>
        <taxon>Eukaryota</taxon>
        <taxon>Viridiplantae</taxon>
        <taxon>Streptophyta</taxon>
        <taxon>Embryophyta</taxon>
        <taxon>Tracheophyta</taxon>
        <taxon>Spermatophyta</taxon>
        <taxon>Magnoliopsida</taxon>
        <taxon>eudicotyledons</taxon>
        <taxon>Gunneridae</taxon>
        <taxon>Pentapetalae</taxon>
        <taxon>asterids</taxon>
        <taxon>campanulids</taxon>
        <taxon>Asterales</taxon>
        <taxon>Asteraceae</taxon>
        <taxon>Cichorioideae</taxon>
        <taxon>Cichorieae</taxon>
        <taxon>Cichoriinae</taxon>
        <taxon>Cichorium</taxon>
    </lineage>
</organism>
<comment type="caution">
    <text evidence="1">The sequence shown here is derived from an EMBL/GenBank/DDBJ whole genome shotgun (WGS) entry which is preliminary data.</text>
</comment>
<dbReference type="EMBL" id="CM042011">
    <property type="protein sequence ID" value="KAI3767919.1"/>
    <property type="molecule type" value="Genomic_DNA"/>
</dbReference>